<evidence type="ECO:0000259" key="6">
    <source>
        <dbReference type="Pfam" id="PF02656"/>
    </source>
</evidence>
<reference evidence="7" key="1">
    <citation type="submission" date="2023-06" db="EMBL/GenBank/DDBJ databases">
        <title>WGS-Sequencing of Streptomyces ficellus isolate 21 collected from sand in Gara Djebilet Iron Mine in Algeria.</title>
        <authorList>
            <person name="Zegers G.P."/>
            <person name="Gomez A."/>
            <person name="Gueddou A."/>
            <person name="Zahara A.F."/>
            <person name="Worth M."/>
            <person name="Sevigny J.L."/>
            <person name="Tisa L."/>
        </authorList>
    </citation>
    <scope>NUCLEOTIDE SEQUENCE</scope>
    <source>
        <strain evidence="7">AS11</strain>
    </source>
</reference>
<gene>
    <name evidence="7" type="ORF">QWM81_05815</name>
</gene>
<evidence type="ECO:0000256" key="1">
    <source>
        <dbReference type="ARBA" id="ARBA00004127"/>
    </source>
</evidence>
<sequence length="110" mass="11242">MTGGHAPDAAEVRDPGLQPERTRLAWRRTTLSATGAAVLAAKQAVHDDITAAGVVGAALSLLVWLAFLGVAHRRMRALGTARPRALTPHGAVTATACTLALAAFAVAVVV</sequence>
<evidence type="ECO:0000313" key="7">
    <source>
        <dbReference type="EMBL" id="MDN3293565.1"/>
    </source>
</evidence>
<evidence type="ECO:0000256" key="2">
    <source>
        <dbReference type="ARBA" id="ARBA00022692"/>
    </source>
</evidence>
<protein>
    <submittedName>
        <fullName evidence="7">DUF202 domain-containing protein</fullName>
    </submittedName>
</protein>
<keyword evidence="8" id="KW-1185">Reference proteome</keyword>
<dbReference type="InterPro" id="IPR003807">
    <property type="entry name" value="DUF202"/>
</dbReference>
<evidence type="ECO:0000256" key="5">
    <source>
        <dbReference type="SAM" id="Phobius"/>
    </source>
</evidence>
<comment type="subcellular location">
    <subcellularLocation>
        <location evidence="1">Endomembrane system</location>
        <topology evidence="1">Multi-pass membrane protein</topology>
    </subcellularLocation>
</comment>
<dbReference type="EMBL" id="JAUEPL010000005">
    <property type="protein sequence ID" value="MDN3293565.1"/>
    <property type="molecule type" value="Genomic_DNA"/>
</dbReference>
<evidence type="ECO:0000313" key="8">
    <source>
        <dbReference type="Proteomes" id="UP001174050"/>
    </source>
</evidence>
<keyword evidence="2 5" id="KW-0812">Transmembrane</keyword>
<organism evidence="7 8">
    <name type="scientific">Streptomyces ficellus</name>
    <dbReference type="NCBI Taxonomy" id="1977088"/>
    <lineage>
        <taxon>Bacteria</taxon>
        <taxon>Bacillati</taxon>
        <taxon>Actinomycetota</taxon>
        <taxon>Actinomycetes</taxon>
        <taxon>Kitasatosporales</taxon>
        <taxon>Streptomycetaceae</taxon>
        <taxon>Streptomyces</taxon>
    </lineage>
</organism>
<evidence type="ECO:0000256" key="4">
    <source>
        <dbReference type="ARBA" id="ARBA00023136"/>
    </source>
</evidence>
<evidence type="ECO:0000256" key="3">
    <source>
        <dbReference type="ARBA" id="ARBA00022989"/>
    </source>
</evidence>
<dbReference type="RefSeq" id="WP_290110438.1">
    <property type="nucleotide sequence ID" value="NZ_JAUEPL010000005.1"/>
</dbReference>
<feature type="domain" description="DUF202" evidence="6">
    <location>
        <begin position="14"/>
        <end position="77"/>
    </location>
</feature>
<feature type="transmembrane region" description="Helical" evidence="5">
    <location>
        <begin position="91"/>
        <end position="109"/>
    </location>
</feature>
<keyword evidence="3 5" id="KW-1133">Transmembrane helix</keyword>
<keyword evidence="4 5" id="KW-0472">Membrane</keyword>
<accession>A0ABT7Z243</accession>
<name>A0ABT7Z243_9ACTN</name>
<feature type="transmembrane region" description="Helical" evidence="5">
    <location>
        <begin position="49"/>
        <end position="70"/>
    </location>
</feature>
<comment type="caution">
    <text evidence="7">The sequence shown here is derived from an EMBL/GenBank/DDBJ whole genome shotgun (WGS) entry which is preliminary data.</text>
</comment>
<dbReference type="Pfam" id="PF02656">
    <property type="entry name" value="DUF202"/>
    <property type="match status" value="1"/>
</dbReference>
<dbReference type="Proteomes" id="UP001174050">
    <property type="component" value="Unassembled WGS sequence"/>
</dbReference>
<proteinExistence type="predicted"/>